<protein>
    <recommendedName>
        <fullName evidence="3">KIAA0040</fullName>
    </recommendedName>
</protein>
<evidence type="ECO:0000313" key="2">
    <source>
        <dbReference type="Proteomes" id="UP000261540"/>
    </source>
</evidence>
<organism evidence="1 2">
    <name type="scientific">Paramormyrops kingsleyae</name>
    <dbReference type="NCBI Taxonomy" id="1676925"/>
    <lineage>
        <taxon>Eukaryota</taxon>
        <taxon>Metazoa</taxon>
        <taxon>Chordata</taxon>
        <taxon>Craniata</taxon>
        <taxon>Vertebrata</taxon>
        <taxon>Euteleostomi</taxon>
        <taxon>Actinopterygii</taxon>
        <taxon>Neopterygii</taxon>
        <taxon>Teleostei</taxon>
        <taxon>Osteoglossocephala</taxon>
        <taxon>Osteoglossomorpha</taxon>
        <taxon>Osteoglossiformes</taxon>
        <taxon>Mormyridae</taxon>
        <taxon>Paramormyrops</taxon>
    </lineage>
</organism>
<name>A0A3B3QS94_9TELE</name>
<keyword evidence="2" id="KW-1185">Reference proteome</keyword>
<dbReference type="InterPro" id="IPR039964">
    <property type="entry name" value="KIAA0040-like"/>
</dbReference>
<accession>A0A3B3QS94</accession>
<evidence type="ECO:0000313" key="1">
    <source>
        <dbReference type="Ensembl" id="ENSPKIP00000008490.1"/>
    </source>
</evidence>
<evidence type="ECO:0008006" key="3">
    <source>
        <dbReference type="Google" id="ProtNLM"/>
    </source>
</evidence>
<reference evidence="1" key="2">
    <citation type="submission" date="2025-09" db="UniProtKB">
        <authorList>
            <consortium name="Ensembl"/>
        </authorList>
    </citation>
    <scope>IDENTIFICATION</scope>
</reference>
<dbReference type="AlphaFoldDB" id="A0A3B3QS94"/>
<dbReference type="PANTHER" id="PTHR40382">
    <property type="match status" value="1"/>
</dbReference>
<dbReference type="Proteomes" id="UP000261540">
    <property type="component" value="Unplaced"/>
</dbReference>
<dbReference type="GeneTree" id="ENSGT00740000116930"/>
<proteinExistence type="predicted"/>
<reference evidence="1" key="1">
    <citation type="submission" date="2025-08" db="UniProtKB">
        <authorList>
            <consortium name="Ensembl"/>
        </authorList>
    </citation>
    <scope>IDENTIFICATION</scope>
</reference>
<dbReference type="Ensembl" id="ENSPKIT00000032571.1">
    <property type="protein sequence ID" value="ENSPKIP00000008490.1"/>
    <property type="gene ID" value="ENSPKIG00000023956.1"/>
</dbReference>
<dbReference type="PANTHER" id="PTHR40382:SF1">
    <property type="entry name" value="RIKEN CDNA 4930523C07 GENE"/>
    <property type="match status" value="1"/>
</dbReference>
<sequence length="87" mass="9700">LEKNFLTGFWNITAIKHDQGVYNTVCLAILLSLPALVLLTSLVICCHCCCISKADAKKKKKTTKDEDLWISVKTEPMASERMTLTVV</sequence>